<comment type="caution">
    <text evidence="1">The sequence shown here is derived from an EMBL/GenBank/DDBJ whole genome shotgun (WGS) entry which is preliminary data.</text>
</comment>
<accession>A0ABX5AXY1</accession>
<keyword evidence="2" id="KW-1185">Reference proteome</keyword>
<name>A0ABX5AXY1_9MICO</name>
<evidence type="ECO:0000313" key="2">
    <source>
        <dbReference type="Proteomes" id="UP000237755"/>
    </source>
</evidence>
<evidence type="ECO:0000313" key="1">
    <source>
        <dbReference type="EMBL" id="PPL19740.1"/>
    </source>
</evidence>
<organism evidence="1 2">
    <name type="scientific">Microterricola pindariensis</name>
    <dbReference type="NCBI Taxonomy" id="478010"/>
    <lineage>
        <taxon>Bacteria</taxon>
        <taxon>Bacillati</taxon>
        <taxon>Actinomycetota</taxon>
        <taxon>Actinomycetes</taxon>
        <taxon>Micrococcales</taxon>
        <taxon>Microbacteriaceae</taxon>
        <taxon>Microterricola</taxon>
    </lineage>
</organism>
<reference evidence="1 2" key="1">
    <citation type="journal article" date="2008" name="Int. J. Syst. Evol. Microbiol.">
        <title>Leifsonia pindariensis sp. nov., isolated from the Pindari glacier of the Indian Himalayas, and emended description of the genus Leifsonia.</title>
        <authorList>
            <person name="Reddy G.S."/>
            <person name="Prabagaran S.R."/>
            <person name="Shivaji S."/>
        </authorList>
    </citation>
    <scope>NUCLEOTIDE SEQUENCE [LARGE SCALE GENOMIC DNA]</scope>
    <source>
        <strain evidence="1 2">PON 10</strain>
    </source>
</reference>
<sequence>MRSLPRRLRTGVAGVAVLSVTLLGLTAVPAQAEGLLAEGMLLDVADVAPMAVVTDRLPVVDSQAGWGSALGTDPLVRVGLRGSADGHAAVLLRVTLPQAASDTVLSTGDPAAPSTVLSAAAGQAASTTVLLPVTNDSVALWASVTAEVRIETVAAFDGAAAVPGSTIALPTPVRRADTAVGLGGPLLTAGDTRLIGVTGEGGVASELVRAVYASVTVELSEPTDLTVNGLRLPLPGGPSTITSVFTPDEKGLIALGLAAGSGSLQLDVLGWMPEADTDFEQANVVGSFVHSTERTTAQQLRVAASGTRADRPVDTADTTDSSYSLVLLSAEPGAQLALLGFGPQQGRASGVAVDPAAGALPQLAIAPTIDSTSSLALSRGAVDATVIALGDFLHDAPRRGDAEPSVTITAPLTQSAIDLGENGAFLLEGTLDTPGAALDRVEISSPGAGLIGTAEFATGSDGTVSWSFEASAPDDGEFEYIATVFDRSGASSSDSVHIDITAADADDVVISMNTVLVNGAGQPVMRGVSAHSVSFEELPDFDTNDVLVSDVTDTLPDGFFERVVSANRVGDLWVVSTVPASLEAVFYQADIDEQLVLEDPAGITRSDDTSPPTGDDVTFTDIDNGDEGAFIATGDDVDLAPYPDPAAPAPAQLAAPSAAVMMAFAFKPALLVKWSSGAPDVTNLTDAGADARAAAAAEVEASAVDEELSLSALVEADTQVAVTLTMVLDITMRWKWKVIPASVDVNEFTVKATTKVKAEVSFKASVEWERNVNLTKDLVGFTLPSIRFMAGPVPVVITNKLTLGLMVDLKLSATVTVPMFGYTREETNGFSYTKANGLTRVHEGPGGSFKPLTFDGMPGTTSADFEGTLAVGPRIKLDSKMYGVFGPNVSAGAQLGVTGAVHRPDISKPEVSGSVEMYARAAIEARAELKILRWTLLDVKLADKAFTYSLWKTTFG</sequence>
<proteinExistence type="predicted"/>
<protein>
    <recommendedName>
        <fullName evidence="3">Bacterial Ig-like domain-containing protein</fullName>
    </recommendedName>
</protein>
<dbReference type="Proteomes" id="UP000237755">
    <property type="component" value="Unassembled WGS sequence"/>
</dbReference>
<dbReference type="EMBL" id="MPZN01000009">
    <property type="protein sequence ID" value="PPL19740.1"/>
    <property type="molecule type" value="Genomic_DNA"/>
</dbReference>
<evidence type="ECO:0008006" key="3">
    <source>
        <dbReference type="Google" id="ProtNLM"/>
    </source>
</evidence>
<gene>
    <name evidence="1" type="ORF">GY24_04570</name>
</gene>